<evidence type="ECO:0008006" key="4">
    <source>
        <dbReference type="Google" id="ProtNLM"/>
    </source>
</evidence>
<sequence>MPHNEVETLEAALNFIAQYELPIDPQNLTLDGFNGLDHAVPTDAVNVTQVFEQSNTFKKSHSLEIPEQHKMLQHSHSLEIPDQEATEFDAAEAFLDEFVSDKDLFGQERPQLTVPSQTNKSAGNIATPSMSGRHRQRLSRKEEITDLRDTVAELSEQLDALQASSSSGTEDRVGSILSQPESLWQQVAARQLVLRQKAEEANAQLRSMIETRVRQTKNLKRMFSRRNDAETLELVGLKRRKHFMRPGPPPKDNAQVFEKLLKGTNEMYAGLDKLFIEKGMAQVPCPGRKRQVHRNAVNGAIVVFLDKNQVPFDLKKTETAVWKLLTGRHRKDGPYTQGTIDWESQEDGDIVTNYVSFNCVAGDVSAQLQVREAARKFATEDQVTFICRSVMEPTPSGVYGSSGLKFYETMSVVLKRGEPLASGQDTTIIESYLCATRHDEGTELARKFRGEVYVDIAIEGWERTLSENNQDIENLLFDEAIRVG</sequence>
<reference evidence="2" key="1">
    <citation type="submission" date="2021-02" db="EMBL/GenBank/DDBJ databases">
        <authorList>
            <person name="Palmer J.M."/>
        </authorList>
    </citation>
    <scope>NUCLEOTIDE SEQUENCE</scope>
    <source>
        <strain evidence="2">SCRP23</strain>
    </source>
</reference>
<comment type="caution">
    <text evidence="2">The sequence shown here is derived from an EMBL/GenBank/DDBJ whole genome shotgun (WGS) entry which is preliminary data.</text>
</comment>
<evidence type="ECO:0000256" key="1">
    <source>
        <dbReference type="SAM" id="MobiDB-lite"/>
    </source>
</evidence>
<dbReference type="Proteomes" id="UP000693981">
    <property type="component" value="Unassembled WGS sequence"/>
</dbReference>
<dbReference type="AlphaFoldDB" id="A0A8T1W7T1"/>
<dbReference type="PANTHER" id="PTHR35796:SF3">
    <property type="entry name" value="BHLH DOMAIN-CONTAINING PROTEIN"/>
    <property type="match status" value="1"/>
</dbReference>
<gene>
    <name evidence="2" type="ORF">PHYBOEH_007522</name>
</gene>
<dbReference type="OrthoDB" id="99992at2759"/>
<feature type="compositionally biased region" description="Polar residues" evidence="1">
    <location>
        <begin position="113"/>
        <end position="130"/>
    </location>
</feature>
<feature type="region of interest" description="Disordered" evidence="1">
    <location>
        <begin position="113"/>
        <end position="140"/>
    </location>
</feature>
<protein>
    <recommendedName>
        <fullName evidence="4">M96 mating-specific protein family</fullName>
    </recommendedName>
</protein>
<evidence type="ECO:0000313" key="2">
    <source>
        <dbReference type="EMBL" id="KAG7389341.1"/>
    </source>
</evidence>
<proteinExistence type="predicted"/>
<organism evidence="2 3">
    <name type="scientific">Phytophthora boehmeriae</name>
    <dbReference type="NCBI Taxonomy" id="109152"/>
    <lineage>
        <taxon>Eukaryota</taxon>
        <taxon>Sar</taxon>
        <taxon>Stramenopiles</taxon>
        <taxon>Oomycota</taxon>
        <taxon>Peronosporomycetes</taxon>
        <taxon>Peronosporales</taxon>
        <taxon>Peronosporaceae</taxon>
        <taxon>Phytophthora</taxon>
    </lineage>
</organism>
<evidence type="ECO:0000313" key="3">
    <source>
        <dbReference type="Proteomes" id="UP000693981"/>
    </source>
</evidence>
<dbReference type="EMBL" id="JAGDFL010000412">
    <property type="protein sequence ID" value="KAG7389341.1"/>
    <property type="molecule type" value="Genomic_DNA"/>
</dbReference>
<keyword evidence="3" id="KW-1185">Reference proteome</keyword>
<dbReference type="PANTHER" id="PTHR35796">
    <property type="entry name" value="HYPOTHETICAL CYTOSOLIC PROTEIN"/>
    <property type="match status" value="1"/>
</dbReference>
<accession>A0A8T1W7T1</accession>
<name>A0A8T1W7T1_9STRA</name>